<accession>A0ACD4NJZ5</accession>
<keyword evidence="2" id="KW-1185">Reference proteome</keyword>
<evidence type="ECO:0000313" key="2">
    <source>
        <dbReference type="Proteomes" id="UP001163223"/>
    </source>
</evidence>
<dbReference type="EMBL" id="CP113520">
    <property type="protein sequence ID" value="WAJ27149.1"/>
    <property type="molecule type" value="Genomic_DNA"/>
</dbReference>
<sequence length="123" mass="13573">MAPAWHNLPHAKIPLEHRVTIAGLYVADVEVVAWIYRENDGIYVGEVELEGRPISQHGYAACDEDGAPVMASATVKDPEPWNKDQVSADVAFLRSVERDVNSLYAEEADKALREAEDGWRAAA</sequence>
<protein>
    <submittedName>
        <fullName evidence="1">Uncharacterized protein</fullName>
    </submittedName>
</protein>
<organism evidence="1 2">
    <name type="scientific">Antarcticirhabdus aurantiaca</name>
    <dbReference type="NCBI Taxonomy" id="2606717"/>
    <lineage>
        <taxon>Bacteria</taxon>
        <taxon>Pseudomonadati</taxon>
        <taxon>Pseudomonadota</taxon>
        <taxon>Alphaproteobacteria</taxon>
        <taxon>Hyphomicrobiales</taxon>
        <taxon>Aurantimonadaceae</taxon>
        <taxon>Antarcticirhabdus</taxon>
    </lineage>
</organism>
<gene>
    <name evidence="1" type="ORF">OXU80_20165</name>
</gene>
<reference evidence="1" key="1">
    <citation type="submission" date="2022-11" db="EMBL/GenBank/DDBJ databases">
        <title>beta-Carotene-producing bacterium, Jeongeuplla avenae sp. nov., alleviates the salt stress of Arabidopsis seedlings.</title>
        <authorList>
            <person name="Jiang L."/>
            <person name="Lee J."/>
        </authorList>
    </citation>
    <scope>NUCLEOTIDE SEQUENCE</scope>
    <source>
        <strain evidence="1">DY_R2A_6</strain>
    </source>
</reference>
<name>A0ACD4NJZ5_9HYPH</name>
<dbReference type="Proteomes" id="UP001163223">
    <property type="component" value="Chromosome"/>
</dbReference>
<proteinExistence type="predicted"/>
<evidence type="ECO:0000313" key="1">
    <source>
        <dbReference type="EMBL" id="WAJ27149.1"/>
    </source>
</evidence>